<evidence type="ECO:0000256" key="1">
    <source>
        <dbReference type="ARBA" id="ARBA00022741"/>
    </source>
</evidence>
<name>A0A5C7WHG0_METME</name>
<dbReference type="GO" id="GO:0004713">
    <property type="term" value="F:protein tyrosine kinase activity"/>
    <property type="evidence" value="ECO:0007669"/>
    <property type="project" value="TreeGrafter"/>
</dbReference>
<keyword evidence="3" id="KW-0418">Kinase</keyword>
<evidence type="ECO:0000256" key="2">
    <source>
        <dbReference type="ARBA" id="ARBA00022840"/>
    </source>
</evidence>
<dbReference type="InterPro" id="IPR037257">
    <property type="entry name" value="T2SS_E_N_sf"/>
</dbReference>
<dbReference type="Gene3D" id="3.40.50.300">
    <property type="entry name" value="P-loop containing nucleotide triphosphate hydrolases"/>
    <property type="match status" value="1"/>
</dbReference>
<keyword evidence="3" id="KW-0808">Transferase</keyword>
<evidence type="ECO:0000313" key="4">
    <source>
        <dbReference type="Proteomes" id="UP000321374"/>
    </source>
</evidence>
<dbReference type="InterPro" id="IPR050445">
    <property type="entry name" value="Bact_polysacc_biosynth/exp"/>
</dbReference>
<accession>A0A5C7WHG0</accession>
<organism evidence="3 4">
    <name type="scientific">Methylophilus methylotrophus</name>
    <name type="common">Bacterium W3A1</name>
    <dbReference type="NCBI Taxonomy" id="17"/>
    <lineage>
        <taxon>Bacteria</taxon>
        <taxon>Pseudomonadati</taxon>
        <taxon>Pseudomonadota</taxon>
        <taxon>Betaproteobacteria</taxon>
        <taxon>Nitrosomonadales</taxon>
        <taxon>Methylophilaceae</taxon>
        <taxon>Methylophilus</taxon>
    </lineage>
</organism>
<dbReference type="GO" id="GO:0005524">
    <property type="term" value="F:ATP binding"/>
    <property type="evidence" value="ECO:0007669"/>
    <property type="project" value="UniProtKB-KW"/>
</dbReference>
<dbReference type="NCBIfam" id="TIGR03029">
    <property type="entry name" value="EpsG"/>
    <property type="match status" value="1"/>
</dbReference>
<evidence type="ECO:0000313" key="3">
    <source>
        <dbReference type="EMBL" id="TXI36796.1"/>
    </source>
</evidence>
<reference evidence="3 4" key="1">
    <citation type="submission" date="2018-09" db="EMBL/GenBank/DDBJ databases">
        <title>Metagenome Assembled Genomes from an Advanced Water Purification Facility.</title>
        <authorList>
            <person name="Stamps B.W."/>
            <person name="Spear J.R."/>
        </authorList>
    </citation>
    <scope>NUCLEOTIDE SEQUENCE [LARGE SCALE GENOMIC DNA]</scope>
    <source>
        <strain evidence="3">Bin_42_2</strain>
    </source>
</reference>
<dbReference type="SUPFAM" id="SSF160246">
    <property type="entry name" value="EspE N-terminal domain-like"/>
    <property type="match status" value="1"/>
</dbReference>
<dbReference type="NCBIfam" id="TIGR01007">
    <property type="entry name" value="eps_fam"/>
    <property type="match status" value="1"/>
</dbReference>
<protein>
    <submittedName>
        <fullName evidence="3">Chain length determinant protein tyrosine kinase EpsG</fullName>
    </submittedName>
</protein>
<dbReference type="InterPro" id="IPR005702">
    <property type="entry name" value="Wzc-like_C"/>
</dbReference>
<dbReference type="PANTHER" id="PTHR32309:SF13">
    <property type="entry name" value="FERRIC ENTEROBACTIN TRANSPORT PROTEIN FEPE"/>
    <property type="match status" value="1"/>
</dbReference>
<dbReference type="PANTHER" id="PTHR32309">
    <property type="entry name" value="TYROSINE-PROTEIN KINASE"/>
    <property type="match status" value="1"/>
</dbReference>
<dbReference type="InterPro" id="IPR017479">
    <property type="entry name" value="Tyr_kinase_chain_length_EpsG"/>
</dbReference>
<keyword evidence="1" id="KW-0547">Nucleotide-binding</keyword>
<dbReference type="Proteomes" id="UP000321374">
    <property type="component" value="Unassembled WGS sequence"/>
</dbReference>
<proteinExistence type="predicted"/>
<keyword evidence="2" id="KW-0067">ATP-binding</keyword>
<sequence length="288" mass="31641">MNNQMITPNANHNISSIGRLLLEMGKISLEDTERILRKQHEEGIKFGDAAKLLGLITEDDLQFALSQQFEYAYLPSSNLSYSRDLVAAYEPFSPQVEGFRALRSQLLFRWINEGFKAISIISANENEGCSYLASNLAVVFSQLGKKTLLVDGNMRKPRLHQIFNIKQTYGLSDILADRAPGPDTLSVIPEMPNLTVLCAGTVPPNPQELIGRSNFTQLIKYASSMFDVIILDTPALSVSSDAQMYASITRGAVLSSRLDHTSISEITNLKALVQSAGASVIGLVVNKF</sequence>
<gene>
    <name evidence="3" type="primary">epsG</name>
    <name evidence="3" type="ORF">E6Q51_04875</name>
</gene>
<dbReference type="CDD" id="cd05387">
    <property type="entry name" value="BY-kinase"/>
    <property type="match status" value="1"/>
</dbReference>
<dbReference type="SUPFAM" id="SSF52540">
    <property type="entry name" value="P-loop containing nucleoside triphosphate hydrolases"/>
    <property type="match status" value="1"/>
</dbReference>
<dbReference type="AlphaFoldDB" id="A0A5C7WHG0"/>
<dbReference type="EMBL" id="SSGG01000077">
    <property type="protein sequence ID" value="TXI36796.1"/>
    <property type="molecule type" value="Genomic_DNA"/>
</dbReference>
<dbReference type="InterPro" id="IPR027417">
    <property type="entry name" value="P-loop_NTPase"/>
</dbReference>
<comment type="caution">
    <text evidence="3">The sequence shown here is derived from an EMBL/GenBank/DDBJ whole genome shotgun (WGS) entry which is preliminary data.</text>
</comment>
<dbReference type="GO" id="GO:0005886">
    <property type="term" value="C:plasma membrane"/>
    <property type="evidence" value="ECO:0007669"/>
    <property type="project" value="TreeGrafter"/>
</dbReference>